<dbReference type="PATRIC" id="fig|1278073.3.peg.7317"/>
<dbReference type="KEGG" id="msd:MYSTI_07202"/>
<dbReference type="HOGENOM" id="CLU_068256_0_0_7"/>
<keyword evidence="3" id="KW-1185">Reference proteome</keyword>
<evidence type="ECO:0000313" key="2">
    <source>
        <dbReference type="EMBL" id="AGC48474.1"/>
    </source>
</evidence>
<sequence>MSVHDSERKGSRPPVSTEGLEALLDRWVSDLERGGPWSDKSPESPSAPPNHIVPEQPPLFDEPPPATEHSAPASEPRENVQERAPTTADEVRSARARLRVHGMGVLFPEDGAHVLLAREQGQWVHRGTVAVRGPCALSREEWGRLGVSAASAQGLEFVLAWFGAPFDAASAGPCWGVWSFSGDALVNALARWKRLEPATFEARLGTLGIRVVGESPESPALAVVDATTGQWVQGRQALALLSEDPRLFAALVRAGREKGARLGQVACLVEQSLSLTGEDSPRVFALRWHAELRWGRRGVSRFDALLREEAGAAGGTQRAGLRFASALRSSGHPREAGEVRRIVSSPELDGVSAR</sequence>
<dbReference type="STRING" id="1278073.MYSTI_07202"/>
<reference evidence="2 3" key="1">
    <citation type="journal article" date="2013" name="Genome Announc.">
        <title>Complete genome sequence of Myxococcus stipitatus strain DSM 14675, a fruiting myxobacterium.</title>
        <authorList>
            <person name="Huntley S."/>
            <person name="Kneip S."/>
            <person name="Treuner-Lange A."/>
            <person name="Sogaard-Andersen L."/>
        </authorList>
    </citation>
    <scope>NUCLEOTIDE SEQUENCE [LARGE SCALE GENOMIC DNA]</scope>
    <source>
        <strain evidence="3">DSM 14675 / JCM 12634 / Mx s8</strain>
    </source>
</reference>
<dbReference type="OrthoDB" id="5525553at2"/>
<dbReference type="RefSeq" id="WP_015352728.1">
    <property type="nucleotide sequence ID" value="NC_020126.1"/>
</dbReference>
<feature type="compositionally biased region" description="Basic and acidic residues" evidence="1">
    <location>
        <begin position="23"/>
        <end position="33"/>
    </location>
</feature>
<dbReference type="EMBL" id="CP004025">
    <property type="protein sequence ID" value="AGC48474.1"/>
    <property type="molecule type" value="Genomic_DNA"/>
</dbReference>
<feature type="region of interest" description="Disordered" evidence="1">
    <location>
        <begin position="1"/>
        <end position="91"/>
    </location>
</feature>
<feature type="compositionally biased region" description="Basic and acidic residues" evidence="1">
    <location>
        <begin position="332"/>
        <end position="341"/>
    </location>
</feature>
<evidence type="ECO:0000313" key="3">
    <source>
        <dbReference type="Proteomes" id="UP000011131"/>
    </source>
</evidence>
<organism evidence="2 3">
    <name type="scientific">Myxococcus stipitatus (strain DSM 14675 / JCM 12634 / Mx s8)</name>
    <dbReference type="NCBI Taxonomy" id="1278073"/>
    <lineage>
        <taxon>Bacteria</taxon>
        <taxon>Pseudomonadati</taxon>
        <taxon>Myxococcota</taxon>
        <taxon>Myxococcia</taxon>
        <taxon>Myxococcales</taxon>
        <taxon>Cystobacterineae</taxon>
        <taxon>Myxococcaceae</taxon>
        <taxon>Myxococcus</taxon>
    </lineage>
</organism>
<dbReference type="AlphaFoldDB" id="L7UPM0"/>
<feature type="compositionally biased region" description="Pro residues" evidence="1">
    <location>
        <begin position="55"/>
        <end position="66"/>
    </location>
</feature>
<dbReference type="Proteomes" id="UP000011131">
    <property type="component" value="Chromosome"/>
</dbReference>
<name>L7UPM0_MYXSD</name>
<feature type="compositionally biased region" description="Basic and acidic residues" evidence="1">
    <location>
        <begin position="1"/>
        <end position="10"/>
    </location>
</feature>
<gene>
    <name evidence="2" type="ordered locus">MYSTI_07202</name>
</gene>
<proteinExistence type="predicted"/>
<protein>
    <submittedName>
        <fullName evidence="2">Alkanesulfonates transport system permease protein</fullName>
    </submittedName>
</protein>
<evidence type="ECO:0000256" key="1">
    <source>
        <dbReference type="SAM" id="MobiDB-lite"/>
    </source>
</evidence>
<accession>L7UPM0</accession>
<feature type="region of interest" description="Disordered" evidence="1">
    <location>
        <begin position="331"/>
        <end position="354"/>
    </location>
</feature>